<evidence type="ECO:0000259" key="11">
    <source>
        <dbReference type="PROSITE" id="PS51146"/>
    </source>
</evidence>
<dbReference type="InterPro" id="IPR010624">
    <property type="entry name" value="KaiC_dom"/>
</dbReference>
<dbReference type="Pfam" id="PF06745">
    <property type="entry name" value="ATPase"/>
    <property type="match status" value="2"/>
</dbReference>
<keyword evidence="9" id="KW-0234">DNA repair</keyword>
<feature type="domain" description="KaiC" evidence="11">
    <location>
        <begin position="246"/>
        <end position="476"/>
    </location>
</feature>
<evidence type="ECO:0000259" key="10">
    <source>
        <dbReference type="PROSITE" id="PS50162"/>
    </source>
</evidence>
<evidence type="ECO:0000313" key="13">
    <source>
        <dbReference type="Proteomes" id="UP000199415"/>
    </source>
</evidence>
<dbReference type="InterPro" id="IPR051347">
    <property type="entry name" value="Circadian_clock_KaiC-rel"/>
</dbReference>
<dbReference type="GO" id="GO:0140664">
    <property type="term" value="F:ATP-dependent DNA damage sensor activity"/>
    <property type="evidence" value="ECO:0007669"/>
    <property type="project" value="InterPro"/>
</dbReference>
<dbReference type="RefSeq" id="WP_090018505.1">
    <property type="nucleotide sequence ID" value="NZ_FNCE01000001.1"/>
</dbReference>
<dbReference type="Proteomes" id="UP000199415">
    <property type="component" value="Unassembled WGS sequence"/>
</dbReference>
<dbReference type="InterPro" id="IPR020588">
    <property type="entry name" value="RecA_ATP-bd"/>
</dbReference>
<gene>
    <name evidence="12" type="ORF">SAMN05216241_101491</name>
</gene>
<evidence type="ECO:0000256" key="4">
    <source>
        <dbReference type="ARBA" id="ARBA00022737"/>
    </source>
</evidence>
<keyword evidence="4" id="KW-0677">Repeat</keyword>
<dbReference type="PRINTS" id="PR01874">
    <property type="entry name" value="DNAREPAIRADA"/>
</dbReference>
<evidence type="ECO:0000256" key="2">
    <source>
        <dbReference type="ARBA" id="ARBA00022553"/>
    </source>
</evidence>
<dbReference type="GO" id="GO:0004674">
    <property type="term" value="F:protein serine/threonine kinase activity"/>
    <property type="evidence" value="ECO:0007669"/>
    <property type="project" value="UniProtKB-EC"/>
</dbReference>
<dbReference type="PROSITE" id="PS51146">
    <property type="entry name" value="KAIC"/>
    <property type="match status" value="2"/>
</dbReference>
<evidence type="ECO:0000256" key="6">
    <source>
        <dbReference type="ARBA" id="ARBA00022777"/>
    </source>
</evidence>
<dbReference type="InterPro" id="IPR003593">
    <property type="entry name" value="AAA+_ATPase"/>
</dbReference>
<organism evidence="12 13">
    <name type="scientific">Limimonas halophila</name>
    <dbReference type="NCBI Taxonomy" id="1082479"/>
    <lineage>
        <taxon>Bacteria</taxon>
        <taxon>Pseudomonadati</taxon>
        <taxon>Pseudomonadota</taxon>
        <taxon>Alphaproteobacteria</taxon>
        <taxon>Rhodospirillales</taxon>
        <taxon>Rhodovibrionaceae</taxon>
        <taxon>Limimonas</taxon>
    </lineage>
</organism>
<dbReference type="GO" id="GO:0016787">
    <property type="term" value="F:hydrolase activity"/>
    <property type="evidence" value="ECO:0007669"/>
    <property type="project" value="UniProtKB-KW"/>
</dbReference>
<dbReference type="PANTHER" id="PTHR42926">
    <property type="match status" value="1"/>
</dbReference>
<keyword evidence="6" id="KW-0418">Kinase</keyword>
<sequence>MTNQLPKISTGLESLDRLTEGGLPKHRATLVVGAPGAGKTVFALQILANAAQRGTPCAFVTFEEGEDEILANARSFTWDPSALVGNGLTFFDGRPTLEALVTGEFELDGLTAGLGAMADQGALDFVVLDGLDQVLSGLSDVARRRAELYRVLNTLTSKGVTVLITAKGDDEGVVASADDTFMQFAAQCVIALRRRTATGAMVRTLQVVKYRGSAFGGSEVPYVIDEEGIVPALVGRSALQHHLSRERVPTGVPDLDDVLSGGYLRGSVTMISGAPGTAKTTLAASFVERAADNGERALYVAFDESFQQIVLDVQSLNRHLDRHQETGAISGLSLSGLGVTAEENYIAIRRAINRVQPSVVVIDPVSAFMKGYDSPRARGVAERMVDMLKSKGITAVITSLVEPDSDFTASAISTLADSWISLSYTLTGVSRGRALSVIKARGTQHSHDILHLVLGDDGVRISETQTGQAPVTRRPI</sequence>
<dbReference type="InterPro" id="IPR030665">
    <property type="entry name" value="KaiC"/>
</dbReference>
<evidence type="ECO:0000313" key="12">
    <source>
        <dbReference type="EMBL" id="SDF57058.1"/>
    </source>
</evidence>
<evidence type="ECO:0000256" key="7">
    <source>
        <dbReference type="ARBA" id="ARBA00022801"/>
    </source>
</evidence>
<dbReference type="STRING" id="1082479.SAMN05216241_101491"/>
<dbReference type="Gene3D" id="3.40.50.300">
    <property type="entry name" value="P-loop containing nucleotide triphosphate hydrolases"/>
    <property type="match status" value="2"/>
</dbReference>
<reference evidence="12 13" key="1">
    <citation type="submission" date="2016-10" db="EMBL/GenBank/DDBJ databases">
        <authorList>
            <person name="de Groot N.N."/>
        </authorList>
    </citation>
    <scope>NUCLEOTIDE SEQUENCE [LARGE SCALE GENOMIC DNA]</scope>
    <source>
        <strain evidence="12 13">DSM 25584</strain>
    </source>
</reference>
<accession>A0A1G7M5L8</accession>
<dbReference type="GO" id="GO:0006281">
    <property type="term" value="P:DNA repair"/>
    <property type="evidence" value="ECO:0007669"/>
    <property type="project" value="UniProtKB-KW"/>
</dbReference>
<evidence type="ECO:0000256" key="5">
    <source>
        <dbReference type="ARBA" id="ARBA00022763"/>
    </source>
</evidence>
<dbReference type="GO" id="GO:0003677">
    <property type="term" value="F:DNA binding"/>
    <property type="evidence" value="ECO:0007669"/>
    <property type="project" value="UniProtKB-KW"/>
</dbReference>
<dbReference type="GO" id="GO:0005524">
    <property type="term" value="F:ATP binding"/>
    <property type="evidence" value="ECO:0007669"/>
    <property type="project" value="InterPro"/>
</dbReference>
<dbReference type="SMART" id="SM00382">
    <property type="entry name" value="AAA"/>
    <property type="match status" value="2"/>
</dbReference>
<dbReference type="SUPFAM" id="SSF52540">
    <property type="entry name" value="P-loop containing nucleoside triphosphate hydrolases"/>
    <property type="match status" value="2"/>
</dbReference>
<dbReference type="AlphaFoldDB" id="A0A1G7M5L8"/>
<keyword evidence="13" id="KW-1185">Reference proteome</keyword>
<proteinExistence type="predicted"/>
<keyword evidence="8" id="KW-0238">DNA-binding</keyword>
<evidence type="ECO:0000256" key="9">
    <source>
        <dbReference type="ARBA" id="ARBA00023204"/>
    </source>
</evidence>
<dbReference type="InterPro" id="IPR027417">
    <property type="entry name" value="P-loop_NTPase"/>
</dbReference>
<feature type="domain" description="RecA family profile 1" evidence="10">
    <location>
        <begin position="4"/>
        <end position="54"/>
    </location>
</feature>
<evidence type="ECO:0000256" key="3">
    <source>
        <dbReference type="ARBA" id="ARBA00022679"/>
    </source>
</evidence>
<keyword evidence="3" id="KW-0808">Transferase</keyword>
<dbReference type="PIRSF" id="PIRSF039117">
    <property type="entry name" value="KaiC"/>
    <property type="match status" value="1"/>
</dbReference>
<dbReference type="PROSITE" id="PS50162">
    <property type="entry name" value="RECA_2"/>
    <property type="match status" value="1"/>
</dbReference>
<dbReference type="EC" id="2.7.11.1" evidence="1"/>
<feature type="domain" description="KaiC" evidence="11">
    <location>
        <begin position="6"/>
        <end position="245"/>
    </location>
</feature>
<keyword evidence="2" id="KW-0597">Phosphoprotein</keyword>
<keyword evidence="7" id="KW-0378">Hydrolase</keyword>
<evidence type="ECO:0000256" key="1">
    <source>
        <dbReference type="ARBA" id="ARBA00012513"/>
    </source>
</evidence>
<dbReference type="OrthoDB" id="9787927at2"/>
<name>A0A1G7M5L8_9PROT</name>
<dbReference type="EMBL" id="FNCE01000001">
    <property type="protein sequence ID" value="SDF57058.1"/>
    <property type="molecule type" value="Genomic_DNA"/>
</dbReference>
<dbReference type="PANTHER" id="PTHR42926:SF1">
    <property type="entry name" value="CIRCADIAN CLOCK OSCILLATOR PROTEIN KAIC 1"/>
    <property type="match status" value="1"/>
</dbReference>
<evidence type="ECO:0000256" key="8">
    <source>
        <dbReference type="ARBA" id="ARBA00023125"/>
    </source>
</evidence>
<keyword evidence="5" id="KW-0227">DNA damage</keyword>
<dbReference type="InterPro" id="IPR014774">
    <property type="entry name" value="KaiC-like_dom"/>
</dbReference>
<protein>
    <recommendedName>
        <fullName evidence="1">non-specific serine/threonine protein kinase</fullName>
        <ecNumber evidence="1">2.7.11.1</ecNumber>
    </recommendedName>
</protein>